<comment type="caution">
    <text evidence="1">The sequence shown here is derived from an EMBL/GenBank/DDBJ whole genome shotgun (WGS) entry which is preliminary data.</text>
</comment>
<dbReference type="Proteomes" id="UP000247454">
    <property type="component" value="Unassembled WGS sequence"/>
</dbReference>
<gene>
    <name evidence="1" type="ORF">C7477_1353</name>
</gene>
<proteinExistence type="predicted"/>
<dbReference type="AlphaFoldDB" id="A0A318T4J2"/>
<sequence>MAEITGAKLDAILSGDPDEIGVHLHLVERDVEIDGHKVRVYCHCLVVSGQPITSGLKFQGMSASISEAGQP</sequence>
<protein>
    <submittedName>
        <fullName evidence="1">Uncharacterized protein</fullName>
    </submittedName>
</protein>
<evidence type="ECO:0000313" key="1">
    <source>
        <dbReference type="EMBL" id="PYE85224.1"/>
    </source>
</evidence>
<reference evidence="1 2" key="1">
    <citation type="submission" date="2018-06" db="EMBL/GenBank/DDBJ databases">
        <title>Genomic Encyclopedia of Type Strains, Phase III (KMG-III): the genomes of soil and plant-associated and newly described type strains.</title>
        <authorList>
            <person name="Whitman W."/>
        </authorList>
    </citation>
    <scope>NUCLEOTIDE SEQUENCE [LARGE SCALE GENOMIC DNA]</scope>
    <source>
        <strain evidence="1 2">ORS 1419</strain>
    </source>
</reference>
<organism evidence="1 2">
    <name type="scientific">Phyllobacterium leguminum</name>
    <dbReference type="NCBI Taxonomy" id="314237"/>
    <lineage>
        <taxon>Bacteria</taxon>
        <taxon>Pseudomonadati</taxon>
        <taxon>Pseudomonadota</taxon>
        <taxon>Alphaproteobacteria</taxon>
        <taxon>Hyphomicrobiales</taxon>
        <taxon>Phyllobacteriaceae</taxon>
        <taxon>Phyllobacterium</taxon>
    </lineage>
</organism>
<evidence type="ECO:0000313" key="2">
    <source>
        <dbReference type="Proteomes" id="UP000247454"/>
    </source>
</evidence>
<accession>A0A318T4J2</accession>
<name>A0A318T4J2_9HYPH</name>
<dbReference type="EMBL" id="QJTF01000035">
    <property type="protein sequence ID" value="PYE85224.1"/>
    <property type="molecule type" value="Genomic_DNA"/>
</dbReference>
<keyword evidence="2" id="KW-1185">Reference proteome</keyword>